<dbReference type="Gene3D" id="1.10.1200.80">
    <property type="entry name" value="Putative flavin oxidoreducatase, domain 2"/>
    <property type="match status" value="1"/>
</dbReference>
<evidence type="ECO:0000256" key="1">
    <source>
        <dbReference type="ARBA" id="ARBA00001917"/>
    </source>
</evidence>
<accession>A0A2K9BKZ4</accession>
<keyword evidence="4 12" id="KW-0285">Flavoprotein</keyword>
<feature type="binding site" evidence="14">
    <location>
        <begin position="226"/>
        <end position="227"/>
    </location>
    <ligand>
        <name>FMN</name>
        <dbReference type="ChEBI" id="CHEBI:58210"/>
    </ligand>
</feature>
<dbReference type="NCBIfam" id="TIGR00737">
    <property type="entry name" value="nifR3_yhdG"/>
    <property type="match status" value="1"/>
</dbReference>
<dbReference type="KEGG" id="msyr:CXP39_03845"/>
<evidence type="ECO:0000256" key="6">
    <source>
        <dbReference type="ARBA" id="ARBA00022694"/>
    </source>
</evidence>
<gene>
    <name evidence="16" type="ORF">CXP39_03845</name>
</gene>
<dbReference type="Pfam" id="PF01207">
    <property type="entry name" value="Dus"/>
    <property type="match status" value="1"/>
</dbReference>
<feature type="domain" description="DUS-like FMN-binding" evidence="15">
    <location>
        <begin position="15"/>
        <end position="305"/>
    </location>
</feature>
<organism evidence="16 17">
    <name type="scientific">Mesoplasma syrphidae</name>
    <dbReference type="NCBI Taxonomy" id="225999"/>
    <lineage>
        <taxon>Bacteria</taxon>
        <taxon>Bacillati</taxon>
        <taxon>Mycoplasmatota</taxon>
        <taxon>Mollicutes</taxon>
        <taxon>Entomoplasmatales</taxon>
        <taxon>Entomoplasmataceae</taxon>
        <taxon>Mesoplasma</taxon>
    </lineage>
</organism>
<evidence type="ECO:0000256" key="12">
    <source>
        <dbReference type="PIRNR" id="PIRNR006621"/>
    </source>
</evidence>
<keyword evidence="6 12" id="KW-0819">tRNA processing</keyword>
<evidence type="ECO:0000256" key="13">
    <source>
        <dbReference type="PIRSR" id="PIRSR006621-1"/>
    </source>
</evidence>
<dbReference type="Proteomes" id="UP000233419">
    <property type="component" value="Chromosome"/>
</dbReference>
<dbReference type="AlphaFoldDB" id="A0A2K9BKZ4"/>
<keyword evidence="14" id="KW-0547">Nucleotide-binding</keyword>
<evidence type="ECO:0000259" key="15">
    <source>
        <dbReference type="Pfam" id="PF01207"/>
    </source>
</evidence>
<keyword evidence="17" id="KW-1185">Reference proteome</keyword>
<evidence type="ECO:0000313" key="17">
    <source>
        <dbReference type="Proteomes" id="UP000233419"/>
    </source>
</evidence>
<dbReference type="SUPFAM" id="SSF51395">
    <property type="entry name" value="FMN-linked oxidoreductases"/>
    <property type="match status" value="1"/>
</dbReference>
<dbReference type="InterPro" id="IPR004652">
    <property type="entry name" value="DusB-like"/>
</dbReference>
<dbReference type="InterPro" id="IPR035587">
    <property type="entry name" value="DUS-like_FMN-bd"/>
</dbReference>
<dbReference type="CDD" id="cd02801">
    <property type="entry name" value="DUS_like_FMN"/>
    <property type="match status" value="1"/>
</dbReference>
<evidence type="ECO:0000256" key="3">
    <source>
        <dbReference type="ARBA" id="ARBA00022555"/>
    </source>
</evidence>
<name>A0A2K9BKZ4_9MOLU</name>
<comment type="catalytic activity">
    <reaction evidence="10">
        <text>a 5,6-dihydrouridine in tRNA + NADP(+) = a uridine in tRNA + NADPH + H(+)</text>
        <dbReference type="Rhea" id="RHEA:23624"/>
        <dbReference type="Rhea" id="RHEA-COMP:13339"/>
        <dbReference type="Rhea" id="RHEA-COMP:13887"/>
        <dbReference type="ChEBI" id="CHEBI:15378"/>
        <dbReference type="ChEBI" id="CHEBI:57783"/>
        <dbReference type="ChEBI" id="CHEBI:58349"/>
        <dbReference type="ChEBI" id="CHEBI:65315"/>
        <dbReference type="ChEBI" id="CHEBI:74443"/>
    </reaction>
</comment>
<dbReference type="InterPro" id="IPR018517">
    <property type="entry name" value="tRNA_hU_synthase_CS"/>
</dbReference>
<comment type="similarity">
    <text evidence="12">Belongs to the dus family.</text>
</comment>
<sequence>MKIGNIEIVGQVIQGPMAGISNAPFRVIAKEKGAALVVAEMVSIEGMVHENAKTFSMLAVDPTEHPMSMQIFGNDVESFIKAVKWIDANVECDIIDLNIGCPAPKVAVRSASGSSLLKTPELIYDIVKAVVASTKKPVTAKIRLGWDKDSVNAIEVAQLIEKAGASAIAVHGRTRADFYTGHADWEKIKEVKEAVKIPVIGNGDVIDAKTAKKMLDETGCDAVMISRACQGNPWIFGQVNHYLKTGEELPGPDFEEWKATVEKHAEMLVELRTEEWGMREFRKHLAWYLDVLPYKANVKALKDKANQILILPDIQAIIKEYIDFK</sequence>
<dbReference type="Gene3D" id="3.20.20.70">
    <property type="entry name" value="Aldolase class I"/>
    <property type="match status" value="1"/>
</dbReference>
<comment type="catalytic activity">
    <reaction evidence="11">
        <text>a 5,6-dihydrouridine in tRNA + NAD(+) = a uridine in tRNA + NADH + H(+)</text>
        <dbReference type="Rhea" id="RHEA:54452"/>
        <dbReference type="Rhea" id="RHEA-COMP:13339"/>
        <dbReference type="Rhea" id="RHEA-COMP:13887"/>
        <dbReference type="ChEBI" id="CHEBI:15378"/>
        <dbReference type="ChEBI" id="CHEBI:57540"/>
        <dbReference type="ChEBI" id="CHEBI:57945"/>
        <dbReference type="ChEBI" id="CHEBI:65315"/>
        <dbReference type="ChEBI" id="CHEBI:74443"/>
    </reaction>
</comment>
<evidence type="ECO:0000256" key="11">
    <source>
        <dbReference type="ARBA" id="ARBA00048802"/>
    </source>
</evidence>
<evidence type="ECO:0000256" key="10">
    <source>
        <dbReference type="ARBA" id="ARBA00048205"/>
    </source>
</evidence>
<feature type="binding site" evidence="14">
    <location>
        <position position="171"/>
    </location>
    <ligand>
        <name>FMN</name>
        <dbReference type="ChEBI" id="CHEBI:58210"/>
    </ligand>
</feature>
<feature type="binding site" evidence="14">
    <location>
        <position position="141"/>
    </location>
    <ligand>
        <name>FMN</name>
        <dbReference type="ChEBI" id="CHEBI:58210"/>
    </ligand>
</feature>
<dbReference type="PANTHER" id="PTHR45846">
    <property type="entry name" value="TRNA-DIHYDROURIDINE(47) SYNTHASE [NAD(P)(+)]-LIKE"/>
    <property type="match status" value="1"/>
</dbReference>
<keyword evidence="3" id="KW-0820">tRNA-binding</keyword>
<keyword evidence="7" id="KW-0521">NADP</keyword>
<feature type="binding site" evidence="14">
    <location>
        <position position="70"/>
    </location>
    <ligand>
        <name>FMN</name>
        <dbReference type="ChEBI" id="CHEBI:58210"/>
    </ligand>
</feature>
<evidence type="ECO:0000256" key="7">
    <source>
        <dbReference type="ARBA" id="ARBA00022857"/>
    </source>
</evidence>
<evidence type="ECO:0000256" key="14">
    <source>
        <dbReference type="PIRSR" id="PIRSR006621-2"/>
    </source>
</evidence>
<comment type="cofactor">
    <cofactor evidence="1 12 14">
        <name>FMN</name>
        <dbReference type="ChEBI" id="CHEBI:58210"/>
    </cofactor>
</comment>
<dbReference type="InterPro" id="IPR024036">
    <property type="entry name" value="tRNA-dHydroUridine_Synthase_C"/>
</dbReference>
<dbReference type="OrthoDB" id="9764501at2"/>
<dbReference type="PANTHER" id="PTHR45846:SF1">
    <property type="entry name" value="TRNA-DIHYDROURIDINE(47) SYNTHASE [NAD(P)(+)]-LIKE"/>
    <property type="match status" value="1"/>
</dbReference>
<protein>
    <recommendedName>
        <fullName evidence="12">tRNA-dihydrouridine synthase</fullName>
        <ecNumber evidence="12">1.3.1.-</ecNumber>
    </recommendedName>
</protein>
<evidence type="ECO:0000256" key="5">
    <source>
        <dbReference type="ARBA" id="ARBA00022643"/>
    </source>
</evidence>
<proteinExistence type="inferred from homology"/>
<evidence type="ECO:0000256" key="2">
    <source>
        <dbReference type="ARBA" id="ARBA00002790"/>
    </source>
</evidence>
<keyword evidence="8" id="KW-0694">RNA-binding</keyword>
<evidence type="ECO:0000256" key="8">
    <source>
        <dbReference type="ARBA" id="ARBA00022884"/>
    </source>
</evidence>
<dbReference type="EC" id="1.3.1.-" evidence="12"/>
<dbReference type="InterPro" id="IPR001269">
    <property type="entry name" value="DUS_fam"/>
</dbReference>
<reference evidence="16 17" key="1">
    <citation type="submission" date="2017-12" db="EMBL/GenBank/DDBJ databases">
        <title>Mesoplasma syrphidae YJS, Complete Genome.</title>
        <authorList>
            <person name="Knight T.F."/>
            <person name="Citino T."/>
            <person name="Rubinstein R."/>
            <person name="Neuschaefer Z."/>
        </authorList>
    </citation>
    <scope>NUCLEOTIDE SEQUENCE [LARGE SCALE GENOMIC DNA]</scope>
    <source>
        <strain evidence="16 17">YJS</strain>
    </source>
</reference>
<dbReference type="RefSeq" id="WP_027048281.1">
    <property type="nucleotide sequence ID" value="NZ_CP025257.1"/>
</dbReference>
<evidence type="ECO:0000256" key="9">
    <source>
        <dbReference type="ARBA" id="ARBA00023002"/>
    </source>
</evidence>
<dbReference type="InterPro" id="IPR013785">
    <property type="entry name" value="Aldolase_TIM"/>
</dbReference>
<dbReference type="GO" id="GO:0050660">
    <property type="term" value="F:flavin adenine dinucleotide binding"/>
    <property type="evidence" value="ECO:0007669"/>
    <property type="project" value="InterPro"/>
</dbReference>
<keyword evidence="9 12" id="KW-0560">Oxidoreductase</keyword>
<dbReference type="PIRSF" id="PIRSF006621">
    <property type="entry name" value="Dus"/>
    <property type="match status" value="1"/>
</dbReference>
<keyword evidence="5 12" id="KW-0288">FMN</keyword>
<dbReference type="GO" id="GO:0017150">
    <property type="term" value="F:tRNA dihydrouridine synthase activity"/>
    <property type="evidence" value="ECO:0007669"/>
    <property type="project" value="InterPro"/>
</dbReference>
<dbReference type="PROSITE" id="PS01136">
    <property type="entry name" value="UPF0034"/>
    <property type="match status" value="1"/>
</dbReference>
<evidence type="ECO:0000313" key="16">
    <source>
        <dbReference type="EMBL" id="AUF83896.1"/>
    </source>
</evidence>
<dbReference type="GO" id="GO:0000049">
    <property type="term" value="F:tRNA binding"/>
    <property type="evidence" value="ECO:0007669"/>
    <property type="project" value="UniProtKB-KW"/>
</dbReference>
<feature type="active site" description="Proton donor" evidence="13">
    <location>
        <position position="101"/>
    </location>
</feature>
<dbReference type="EMBL" id="CP025257">
    <property type="protein sequence ID" value="AUF83896.1"/>
    <property type="molecule type" value="Genomic_DNA"/>
</dbReference>
<evidence type="ECO:0000256" key="4">
    <source>
        <dbReference type="ARBA" id="ARBA00022630"/>
    </source>
</evidence>
<comment type="function">
    <text evidence="2 12">Catalyzes the synthesis of 5,6-dihydrouridine (D), a modified base found in the D-loop of most tRNAs, via the reduction of the C5-C6 double bond in target uridines.</text>
</comment>
<feature type="binding site" evidence="14">
    <location>
        <begin position="16"/>
        <end position="18"/>
    </location>
    <ligand>
        <name>FMN</name>
        <dbReference type="ChEBI" id="CHEBI:58210"/>
    </ligand>
</feature>